<organism evidence="1 2">
    <name type="scientific">Rothia santali</name>
    <dbReference type="NCBI Taxonomy" id="2949643"/>
    <lineage>
        <taxon>Bacteria</taxon>
        <taxon>Bacillati</taxon>
        <taxon>Actinomycetota</taxon>
        <taxon>Actinomycetes</taxon>
        <taxon>Micrococcales</taxon>
        <taxon>Micrococcaceae</taxon>
        <taxon>Rothia</taxon>
    </lineage>
</organism>
<dbReference type="RefSeq" id="WP_254169066.1">
    <property type="nucleotide sequence ID" value="NZ_JANAFB010000068.1"/>
</dbReference>
<dbReference type="EMBL" id="JANAFB010000068">
    <property type="protein sequence ID" value="MCP3427261.1"/>
    <property type="molecule type" value="Genomic_DNA"/>
</dbReference>
<evidence type="ECO:0000313" key="1">
    <source>
        <dbReference type="EMBL" id="MCP3427261.1"/>
    </source>
</evidence>
<comment type="caution">
    <text evidence="1">The sequence shown here is derived from an EMBL/GenBank/DDBJ whole genome shotgun (WGS) entry which is preliminary data.</text>
</comment>
<keyword evidence="2" id="KW-1185">Reference proteome</keyword>
<sequence>MSSFSKGQKVMPTRELGGFFRDPVPKGATGVVVESPFLSQAQVHFQWSGVFFGGEATVTVDDDEIAPC</sequence>
<name>A0A9X2HK90_9MICC</name>
<reference evidence="1" key="1">
    <citation type="submission" date="2022-06" db="EMBL/GenBank/DDBJ databases">
        <title>Rothia sp. isolated from sandalwood seedling.</title>
        <authorList>
            <person name="Tuikhar N."/>
            <person name="Kirdat K."/>
            <person name="Thorat V."/>
            <person name="Swetha P."/>
            <person name="Padma S."/>
            <person name="Sundararaj R."/>
            <person name="Yadav A."/>
        </authorList>
    </citation>
    <scope>NUCLEOTIDE SEQUENCE</scope>
    <source>
        <strain evidence="1">AR01</strain>
    </source>
</reference>
<dbReference type="Proteomes" id="UP001139502">
    <property type="component" value="Unassembled WGS sequence"/>
</dbReference>
<proteinExistence type="predicted"/>
<protein>
    <submittedName>
        <fullName evidence="1">Uncharacterized protein</fullName>
    </submittedName>
</protein>
<gene>
    <name evidence="1" type="ORF">NBM05_14915</name>
</gene>
<dbReference type="AlphaFoldDB" id="A0A9X2HK90"/>
<evidence type="ECO:0000313" key="2">
    <source>
        <dbReference type="Proteomes" id="UP001139502"/>
    </source>
</evidence>
<accession>A0A9X2HK90</accession>